<dbReference type="SUPFAM" id="SSF55874">
    <property type="entry name" value="ATPase domain of HSP90 chaperone/DNA topoisomerase II/histidine kinase"/>
    <property type="match status" value="1"/>
</dbReference>
<evidence type="ECO:0000313" key="7">
    <source>
        <dbReference type="EMBL" id="GHF44803.1"/>
    </source>
</evidence>
<keyword evidence="5" id="KW-0472">Membrane</keyword>
<gene>
    <name evidence="7" type="ORF">GCM10010218_27860</name>
</gene>
<dbReference type="Gene3D" id="1.20.5.1930">
    <property type="match status" value="1"/>
</dbReference>
<evidence type="ECO:0000256" key="2">
    <source>
        <dbReference type="ARBA" id="ARBA00022777"/>
    </source>
</evidence>
<keyword evidence="2 7" id="KW-0418">Kinase</keyword>
<evidence type="ECO:0000256" key="3">
    <source>
        <dbReference type="ARBA" id="ARBA00023012"/>
    </source>
</evidence>
<keyword evidence="3" id="KW-0902">Two-component regulatory system</keyword>
<dbReference type="CDD" id="cd16917">
    <property type="entry name" value="HATPase_UhpB-NarQ-NarX-like"/>
    <property type="match status" value="1"/>
</dbReference>
<dbReference type="AlphaFoldDB" id="A0A919B2S0"/>
<accession>A0A919B2S0</accession>
<dbReference type="EMBL" id="BNBD01000004">
    <property type="protein sequence ID" value="GHF44803.1"/>
    <property type="molecule type" value="Genomic_DNA"/>
</dbReference>
<feature type="transmembrane region" description="Helical" evidence="5">
    <location>
        <begin position="146"/>
        <end position="163"/>
    </location>
</feature>
<dbReference type="GO" id="GO:0000155">
    <property type="term" value="F:phosphorelay sensor kinase activity"/>
    <property type="evidence" value="ECO:0007669"/>
    <property type="project" value="InterPro"/>
</dbReference>
<evidence type="ECO:0000256" key="5">
    <source>
        <dbReference type="SAM" id="Phobius"/>
    </source>
</evidence>
<evidence type="ECO:0000259" key="6">
    <source>
        <dbReference type="Pfam" id="PF07730"/>
    </source>
</evidence>
<dbReference type="Proteomes" id="UP000638313">
    <property type="component" value="Unassembled WGS sequence"/>
</dbReference>
<comment type="caution">
    <text evidence="7">The sequence shown here is derived from an EMBL/GenBank/DDBJ whole genome shotgun (WGS) entry which is preliminary data.</text>
</comment>
<sequence length="455" mass="47972">MGHVLDSVRRIRSQSKVRKIDLYTRVGSYVVPWFFLLPQGALLLKDAPAEGGARLLAWLLCGLGAAVCLTGIPLLSRAFDRYLGRDVAFRWWPAVVGVLLLATLATSVALTSVEHGAKTVGAQMLLGMGIAMIPVGSYCLVVRKRVFALSAVAGGALLAVPYWPAGVPFSGLLAIGVVSLFICGWVMSVVRVSGWMLGIVWEVDAARAVQARLAVAEERLRFGRDMHDVLGRNLAVIALKSELAVRLAERDPARALEQMTEVQRMAQDSQRELREVVRGYREADLHTELVGARGVLSAAGTECLIDDIAGEELPAAVQSVLAWVVREGTTNVLRHADARRCSMRLRISRGQVVLTIENDGLRDGTAGGGGGSGLAGLRERLTTLGGTLTDGPGGGKGTFRLTAKVPLTETGTETDAEAEAGAETRAEARAGTAAPVPAPVAVTAGDAGRTTGGNA</sequence>
<keyword evidence="1" id="KW-0808">Transferase</keyword>
<keyword evidence="8" id="KW-1185">Reference proteome</keyword>
<dbReference type="GO" id="GO:0046983">
    <property type="term" value="F:protein dimerization activity"/>
    <property type="evidence" value="ECO:0007669"/>
    <property type="project" value="InterPro"/>
</dbReference>
<feature type="transmembrane region" description="Helical" evidence="5">
    <location>
        <begin position="169"/>
        <end position="190"/>
    </location>
</feature>
<evidence type="ECO:0000256" key="1">
    <source>
        <dbReference type="ARBA" id="ARBA00022679"/>
    </source>
</evidence>
<reference evidence="7" key="1">
    <citation type="journal article" date="2014" name="Int. J. Syst. Evol. Microbiol.">
        <title>Complete genome sequence of Corynebacterium casei LMG S-19264T (=DSM 44701T), isolated from a smear-ripened cheese.</title>
        <authorList>
            <consortium name="US DOE Joint Genome Institute (JGI-PGF)"/>
            <person name="Walter F."/>
            <person name="Albersmeier A."/>
            <person name="Kalinowski J."/>
            <person name="Ruckert C."/>
        </authorList>
    </citation>
    <scope>NUCLEOTIDE SEQUENCE</scope>
    <source>
        <strain evidence="7">JCM 4059</strain>
    </source>
</reference>
<evidence type="ECO:0000256" key="4">
    <source>
        <dbReference type="SAM" id="MobiDB-lite"/>
    </source>
</evidence>
<feature type="transmembrane region" description="Helical" evidence="5">
    <location>
        <begin position="22"/>
        <end position="43"/>
    </location>
</feature>
<evidence type="ECO:0000313" key="8">
    <source>
        <dbReference type="Proteomes" id="UP000638313"/>
    </source>
</evidence>
<feature type="transmembrane region" description="Helical" evidence="5">
    <location>
        <begin position="87"/>
        <end position="110"/>
    </location>
</feature>
<dbReference type="PANTHER" id="PTHR24421">
    <property type="entry name" value="NITRATE/NITRITE SENSOR PROTEIN NARX-RELATED"/>
    <property type="match status" value="1"/>
</dbReference>
<feature type="compositionally biased region" description="Low complexity" evidence="4">
    <location>
        <begin position="429"/>
        <end position="448"/>
    </location>
</feature>
<dbReference type="Pfam" id="PF07730">
    <property type="entry name" value="HisKA_3"/>
    <property type="match status" value="1"/>
</dbReference>
<feature type="region of interest" description="Disordered" evidence="4">
    <location>
        <begin position="408"/>
        <end position="455"/>
    </location>
</feature>
<dbReference type="InterPro" id="IPR050482">
    <property type="entry name" value="Sensor_HK_TwoCompSys"/>
</dbReference>
<dbReference type="InterPro" id="IPR036890">
    <property type="entry name" value="HATPase_C_sf"/>
</dbReference>
<feature type="transmembrane region" description="Helical" evidence="5">
    <location>
        <begin position="55"/>
        <end position="75"/>
    </location>
</feature>
<feature type="domain" description="Signal transduction histidine kinase subgroup 3 dimerisation and phosphoacceptor" evidence="6">
    <location>
        <begin position="218"/>
        <end position="285"/>
    </location>
</feature>
<dbReference type="InterPro" id="IPR011712">
    <property type="entry name" value="Sig_transdc_His_kin_sub3_dim/P"/>
</dbReference>
<keyword evidence="5" id="KW-1133">Transmembrane helix</keyword>
<name>A0A919B2S0_9ACTN</name>
<proteinExistence type="predicted"/>
<dbReference type="GO" id="GO:0016020">
    <property type="term" value="C:membrane"/>
    <property type="evidence" value="ECO:0007669"/>
    <property type="project" value="InterPro"/>
</dbReference>
<dbReference type="Gene3D" id="3.30.565.10">
    <property type="entry name" value="Histidine kinase-like ATPase, C-terminal domain"/>
    <property type="match status" value="1"/>
</dbReference>
<reference evidence="7" key="2">
    <citation type="submission" date="2020-09" db="EMBL/GenBank/DDBJ databases">
        <authorList>
            <person name="Sun Q."/>
            <person name="Ohkuma M."/>
        </authorList>
    </citation>
    <scope>NUCLEOTIDE SEQUENCE</scope>
    <source>
        <strain evidence="7">JCM 4059</strain>
    </source>
</reference>
<feature type="transmembrane region" description="Helical" evidence="5">
    <location>
        <begin position="122"/>
        <end position="141"/>
    </location>
</feature>
<keyword evidence="5" id="KW-0812">Transmembrane</keyword>
<protein>
    <submittedName>
        <fullName evidence="7">Histidine kinase</fullName>
    </submittedName>
</protein>
<dbReference type="PANTHER" id="PTHR24421:SF63">
    <property type="entry name" value="SENSOR HISTIDINE KINASE DESK"/>
    <property type="match status" value="1"/>
</dbReference>
<organism evidence="7 8">
    <name type="scientific">Streptomyces mashuensis</name>
    <dbReference type="NCBI Taxonomy" id="33904"/>
    <lineage>
        <taxon>Bacteria</taxon>
        <taxon>Bacillati</taxon>
        <taxon>Actinomycetota</taxon>
        <taxon>Actinomycetes</taxon>
        <taxon>Kitasatosporales</taxon>
        <taxon>Streptomycetaceae</taxon>
        <taxon>Streptomyces</taxon>
    </lineage>
</organism>